<organism evidence="2 3">
    <name type="scientific">Nitrosomonas ureae</name>
    <dbReference type="NCBI Taxonomy" id="44577"/>
    <lineage>
        <taxon>Bacteria</taxon>
        <taxon>Pseudomonadati</taxon>
        <taxon>Pseudomonadota</taxon>
        <taxon>Betaproteobacteria</taxon>
        <taxon>Nitrosomonadales</taxon>
        <taxon>Nitrosomonadaceae</taxon>
        <taxon>Nitrosomonas</taxon>
    </lineage>
</organism>
<protein>
    <submittedName>
        <fullName evidence="2">Uncharacterized protein</fullName>
    </submittedName>
</protein>
<accession>A0A1H9HJW8</accession>
<feature type="transmembrane region" description="Helical" evidence="1">
    <location>
        <begin position="63"/>
        <end position="87"/>
    </location>
</feature>
<gene>
    <name evidence="2" type="ORF">SAMN05421510_11154</name>
</gene>
<dbReference type="EMBL" id="FOFX01000115">
    <property type="protein sequence ID" value="SEQ62639.1"/>
    <property type="molecule type" value="Genomic_DNA"/>
</dbReference>
<feature type="transmembrane region" description="Helical" evidence="1">
    <location>
        <begin position="23"/>
        <end position="42"/>
    </location>
</feature>
<dbReference type="Proteomes" id="UP000181998">
    <property type="component" value="Unassembled WGS sequence"/>
</dbReference>
<keyword evidence="1" id="KW-0472">Membrane</keyword>
<evidence type="ECO:0000313" key="2">
    <source>
        <dbReference type="EMBL" id="SEQ62639.1"/>
    </source>
</evidence>
<proteinExistence type="predicted"/>
<keyword evidence="1" id="KW-1133">Transmembrane helix</keyword>
<keyword evidence="1" id="KW-0812">Transmembrane</keyword>
<sequence length="103" mass="11920">MGYRLEEIYLYTLVLSELYPQPIWPYFFIIEIVITFALLLYCDNALLRINGNSPYSKSKIITVLSMLSIVRNVFVIFIISVTFVIALSKAQSKFIVDIITNFI</sequence>
<dbReference type="AlphaFoldDB" id="A0A1H9HJW8"/>
<evidence type="ECO:0000256" key="1">
    <source>
        <dbReference type="SAM" id="Phobius"/>
    </source>
</evidence>
<reference evidence="2 3" key="1">
    <citation type="submission" date="2016-10" db="EMBL/GenBank/DDBJ databases">
        <authorList>
            <person name="de Groot N.N."/>
        </authorList>
    </citation>
    <scope>NUCLEOTIDE SEQUENCE [LARGE SCALE GENOMIC DNA]</scope>
    <source>
        <strain evidence="2 3">Nm9</strain>
    </source>
</reference>
<evidence type="ECO:0000313" key="3">
    <source>
        <dbReference type="Proteomes" id="UP000181998"/>
    </source>
</evidence>
<name>A0A1H9HJW8_9PROT</name>